<evidence type="ECO:0000256" key="1">
    <source>
        <dbReference type="SAM" id="Phobius"/>
    </source>
</evidence>
<feature type="transmembrane region" description="Helical" evidence="1">
    <location>
        <begin position="342"/>
        <end position="359"/>
    </location>
</feature>
<keyword evidence="1" id="KW-0472">Membrane</keyword>
<feature type="transmembrane region" description="Helical" evidence="1">
    <location>
        <begin position="182"/>
        <end position="213"/>
    </location>
</feature>
<reference evidence="2" key="1">
    <citation type="journal article" date="2014" name="Int. J. Syst. Evol. Microbiol.">
        <title>Complete genome sequence of Corynebacterium casei LMG S-19264T (=DSM 44701T), isolated from a smear-ripened cheese.</title>
        <authorList>
            <consortium name="US DOE Joint Genome Institute (JGI-PGF)"/>
            <person name="Walter F."/>
            <person name="Albersmeier A."/>
            <person name="Kalinowski J."/>
            <person name="Ruckert C."/>
        </authorList>
    </citation>
    <scope>NUCLEOTIDE SEQUENCE</scope>
    <source>
        <strain evidence="2">KCTC 23077</strain>
    </source>
</reference>
<feature type="transmembrane region" description="Helical" evidence="1">
    <location>
        <begin position="100"/>
        <end position="121"/>
    </location>
</feature>
<feature type="transmembrane region" description="Helical" evidence="1">
    <location>
        <begin position="225"/>
        <end position="246"/>
    </location>
</feature>
<dbReference type="EMBL" id="BMYD01000001">
    <property type="protein sequence ID" value="GHA69820.1"/>
    <property type="molecule type" value="Genomic_DNA"/>
</dbReference>
<comment type="caution">
    <text evidence="2">The sequence shown here is derived from an EMBL/GenBank/DDBJ whole genome shotgun (WGS) entry which is preliminary data.</text>
</comment>
<feature type="transmembrane region" description="Helical" evidence="1">
    <location>
        <begin position="26"/>
        <end position="45"/>
    </location>
</feature>
<reference evidence="2" key="2">
    <citation type="submission" date="2020-09" db="EMBL/GenBank/DDBJ databases">
        <authorList>
            <person name="Sun Q."/>
            <person name="Kim S."/>
        </authorList>
    </citation>
    <scope>NUCLEOTIDE SEQUENCE</scope>
    <source>
        <strain evidence="2">KCTC 23077</strain>
    </source>
</reference>
<accession>A0A918SU31</accession>
<evidence type="ECO:0008006" key="4">
    <source>
        <dbReference type="Google" id="ProtNLM"/>
    </source>
</evidence>
<dbReference type="AlphaFoldDB" id="A0A918SU31"/>
<dbReference type="Proteomes" id="UP000646426">
    <property type="component" value="Unassembled WGS sequence"/>
</dbReference>
<keyword evidence="3" id="KW-1185">Reference proteome</keyword>
<gene>
    <name evidence="2" type="ORF">GCM10007067_02280</name>
</gene>
<protein>
    <recommendedName>
        <fullName evidence="4">DUF2029 domain-containing protein</fullName>
    </recommendedName>
</protein>
<evidence type="ECO:0000313" key="2">
    <source>
        <dbReference type="EMBL" id="GHA69820.1"/>
    </source>
</evidence>
<organism evidence="2 3">
    <name type="scientific">Cognatilysobacter bugurensis</name>
    <dbReference type="NCBI Taxonomy" id="543356"/>
    <lineage>
        <taxon>Bacteria</taxon>
        <taxon>Pseudomonadati</taxon>
        <taxon>Pseudomonadota</taxon>
        <taxon>Gammaproteobacteria</taxon>
        <taxon>Lysobacterales</taxon>
        <taxon>Lysobacteraceae</taxon>
        <taxon>Cognatilysobacter</taxon>
    </lineage>
</organism>
<sequence>MGTDLFGRATDTQATLPGAPAPGRDFAIAGAAAVLLGGIVSLLLGQDRNWDLRNYHLYNAYAWLEGRIGFDLAPAQLQSYFTPLLDVPYFLLVRHAGAEWAGLALGAWHGLNFVLVALVAVRLLGHETRPQRVALWIALAGCTSAAFLSELGNTMGDNTTAVFVLVALLLCWPVHARPVRDGWLLVAGVCLGTAVALKLTNAIYAVGLGAALLAQPARHRPVRSFVLLSASASAAFLVVAGSWHWALWSAFGNPLFPQFNAWFGAPLAQSIGVADAQWGPRHLGELLTWPLVFTIDPVRVGTSPLPQAIWAALYVAAAAVLVRMLAGARGARGRWRAASDETRFIFVFFIVSFIAWMLVFNIHRYLVVLELLAPLLLWCMLRPRWPRLARWAVMLTAAVSLLGWNTWGHAPWSERDFTVQQPDVSAVPTSATVLLVGGEPLAWMVPFLPEQWRYVAAASNFPESSAYRRRVLALMRASGGHGFAILPAHIDRQAAHATRIDATARRLGLDSCQELGWVAARVKRVSVARDAAGRCRLAANRPGSSESLALDQATAAQAVQSLRAYGLELDAESCRFMDARIGAEARPYQWCRVSVVRG</sequence>
<dbReference type="RefSeq" id="WP_189452510.1">
    <property type="nucleotide sequence ID" value="NZ_BMYD01000001.1"/>
</dbReference>
<keyword evidence="1" id="KW-1133">Transmembrane helix</keyword>
<feature type="transmembrane region" description="Helical" evidence="1">
    <location>
        <begin position="159"/>
        <end position="176"/>
    </location>
</feature>
<keyword evidence="1" id="KW-0812">Transmembrane</keyword>
<name>A0A918SU31_9GAMM</name>
<evidence type="ECO:0000313" key="3">
    <source>
        <dbReference type="Proteomes" id="UP000646426"/>
    </source>
</evidence>
<feature type="transmembrane region" description="Helical" evidence="1">
    <location>
        <begin position="308"/>
        <end position="326"/>
    </location>
</feature>
<proteinExistence type="predicted"/>
<feature type="transmembrane region" description="Helical" evidence="1">
    <location>
        <begin position="133"/>
        <end position="152"/>
    </location>
</feature>